<dbReference type="InterPro" id="IPR026784">
    <property type="entry name" value="Coact_PPARg"/>
</dbReference>
<protein>
    <submittedName>
        <fullName evidence="2">Constitutive coactivator of PPAR-gamma-like protein 1</fullName>
    </submittedName>
</protein>
<feature type="region of interest" description="Disordered" evidence="1">
    <location>
        <begin position="149"/>
        <end position="198"/>
    </location>
</feature>
<evidence type="ECO:0000256" key="1">
    <source>
        <dbReference type="SAM" id="MobiDB-lite"/>
    </source>
</evidence>
<accession>L5KI87</accession>
<evidence type="ECO:0000313" key="3">
    <source>
        <dbReference type="Proteomes" id="UP000010552"/>
    </source>
</evidence>
<evidence type="ECO:0000313" key="2">
    <source>
        <dbReference type="EMBL" id="ELK11037.1"/>
    </source>
</evidence>
<dbReference type="PANTHER" id="PTHR15976:SF14">
    <property type="entry name" value="CONSTITUTIVE COACTIVATOR OF PPAR-GAMMA-LIKE PROTEIN 1"/>
    <property type="match status" value="1"/>
</dbReference>
<name>L5KI87_PTEAL</name>
<feature type="compositionally biased region" description="Polar residues" evidence="1">
    <location>
        <begin position="182"/>
        <end position="198"/>
    </location>
</feature>
<dbReference type="Proteomes" id="UP000010552">
    <property type="component" value="Unassembled WGS sequence"/>
</dbReference>
<organism evidence="2 3">
    <name type="scientific">Pteropus alecto</name>
    <name type="common">Black flying fox</name>
    <dbReference type="NCBI Taxonomy" id="9402"/>
    <lineage>
        <taxon>Eukaryota</taxon>
        <taxon>Metazoa</taxon>
        <taxon>Chordata</taxon>
        <taxon>Craniata</taxon>
        <taxon>Vertebrata</taxon>
        <taxon>Euteleostomi</taxon>
        <taxon>Mammalia</taxon>
        <taxon>Eutheria</taxon>
        <taxon>Laurasiatheria</taxon>
        <taxon>Chiroptera</taxon>
        <taxon>Yinpterochiroptera</taxon>
        <taxon>Pteropodoidea</taxon>
        <taxon>Pteropodidae</taxon>
        <taxon>Pteropodinae</taxon>
        <taxon>Pteropus</taxon>
    </lineage>
</organism>
<dbReference type="InParanoid" id="L5KI87"/>
<reference evidence="3" key="1">
    <citation type="journal article" date="2013" name="Science">
        <title>Comparative analysis of bat genomes provides insight into the evolution of flight and immunity.</title>
        <authorList>
            <person name="Zhang G."/>
            <person name="Cowled C."/>
            <person name="Shi Z."/>
            <person name="Huang Z."/>
            <person name="Bishop-Lilly K.A."/>
            <person name="Fang X."/>
            <person name="Wynne J.W."/>
            <person name="Xiong Z."/>
            <person name="Baker M.L."/>
            <person name="Zhao W."/>
            <person name="Tachedjian M."/>
            <person name="Zhu Y."/>
            <person name="Zhou P."/>
            <person name="Jiang X."/>
            <person name="Ng J."/>
            <person name="Yang L."/>
            <person name="Wu L."/>
            <person name="Xiao J."/>
            <person name="Feng Y."/>
            <person name="Chen Y."/>
            <person name="Sun X."/>
            <person name="Zhang Y."/>
            <person name="Marsh G.A."/>
            <person name="Crameri G."/>
            <person name="Broder C.C."/>
            <person name="Frey K.G."/>
            <person name="Wang L.F."/>
            <person name="Wang J."/>
        </authorList>
    </citation>
    <scope>NUCLEOTIDE SEQUENCE [LARGE SCALE GENOMIC DNA]</scope>
</reference>
<sequence length="223" mass="25000">MEDKNCRMRAFLGCMRSDTPAMLNLPRMPTHLTVLCCVPRYMVQRHREWILHCQELDAFLAQAMSPKFYEPDQLQELKIENLDPGDIQLSALNEWRGHGSVCKQACGQPMPWEHCCPWMYSYGKLFQFKLLKEIQEKTPLMDLCESQAEQNAKTGPGLKTVVTEKPASQMNRSAGDARAPSHSESALNSNSKTGNTNPHLNALSTESACCGADALDVAVLKQE</sequence>
<keyword evidence="3" id="KW-1185">Reference proteome</keyword>
<dbReference type="EMBL" id="KB030714">
    <property type="protein sequence ID" value="ELK11037.1"/>
    <property type="molecule type" value="Genomic_DNA"/>
</dbReference>
<gene>
    <name evidence="2" type="ORF">PAL_GLEAN10020386</name>
</gene>
<dbReference type="STRING" id="9402.L5KI87"/>
<dbReference type="GO" id="GO:0005634">
    <property type="term" value="C:nucleus"/>
    <property type="evidence" value="ECO:0007669"/>
    <property type="project" value="TreeGrafter"/>
</dbReference>
<proteinExistence type="predicted"/>
<dbReference type="AlphaFoldDB" id="L5KI87"/>
<dbReference type="PANTHER" id="PTHR15976">
    <property type="entry name" value="CONSTITUTIVE COACTIVATOR OF PEROXISOME PROLIFERATOR-ACTIVATED RECEPTOR GAMMA"/>
    <property type="match status" value="1"/>
</dbReference>